<keyword evidence="1 2" id="KW-0749">Sporulation</keyword>
<gene>
    <name evidence="2" type="primary">sspK</name>
    <name evidence="4" type="ORF">GCM10010954_22470</name>
</gene>
<feature type="compositionally biased region" description="Basic and acidic residues" evidence="3">
    <location>
        <begin position="36"/>
        <end position="48"/>
    </location>
</feature>
<dbReference type="EMBL" id="BMEL01000003">
    <property type="protein sequence ID" value="GGF23191.1"/>
    <property type="molecule type" value="Genomic_DNA"/>
</dbReference>
<comment type="induction">
    <text evidence="2">Expressed only in the forespore compartment of sporulating cells.</text>
</comment>
<protein>
    <recommendedName>
        <fullName evidence="2">Small, acid-soluble spore protein K</fullName>
        <shortName evidence="2">SASP K</shortName>
    </recommendedName>
</protein>
<dbReference type="Proteomes" id="UP000660110">
    <property type="component" value="Unassembled WGS sequence"/>
</dbReference>
<comment type="subcellular location">
    <subcellularLocation>
        <location evidence="2">Spore core</location>
    </subcellularLocation>
</comment>
<dbReference type="Pfam" id="PF08176">
    <property type="entry name" value="SspK"/>
    <property type="match status" value="1"/>
</dbReference>
<evidence type="ECO:0000256" key="3">
    <source>
        <dbReference type="SAM" id="MobiDB-lite"/>
    </source>
</evidence>
<feature type="region of interest" description="Disordered" evidence="3">
    <location>
        <begin position="1"/>
        <end position="54"/>
    </location>
</feature>
<reference evidence="4" key="1">
    <citation type="journal article" date="2014" name="Int. J. Syst. Evol. Microbiol.">
        <title>Complete genome sequence of Corynebacterium casei LMG S-19264T (=DSM 44701T), isolated from a smear-ripened cheese.</title>
        <authorList>
            <consortium name="US DOE Joint Genome Institute (JGI-PGF)"/>
            <person name="Walter F."/>
            <person name="Albersmeier A."/>
            <person name="Kalinowski J."/>
            <person name="Ruckert C."/>
        </authorList>
    </citation>
    <scope>NUCLEOTIDE SEQUENCE</scope>
    <source>
        <strain evidence="4">CGMCC 1.12153</strain>
    </source>
</reference>
<proteinExistence type="evidence at transcript level"/>
<organism evidence="4 5">
    <name type="scientific">Halobacillus andaensis</name>
    <dbReference type="NCBI Taxonomy" id="1176239"/>
    <lineage>
        <taxon>Bacteria</taxon>
        <taxon>Bacillati</taxon>
        <taxon>Bacillota</taxon>
        <taxon>Bacilli</taxon>
        <taxon>Bacillales</taxon>
        <taxon>Bacillaceae</taxon>
        <taxon>Halobacillus</taxon>
    </lineage>
</organism>
<dbReference type="RefSeq" id="WP_188377618.1">
    <property type="nucleotide sequence ID" value="NZ_BMEL01000003.1"/>
</dbReference>
<sequence length="54" mass="6302">MRNKAKDFPNRKMTHSPDDQSEYLALRPNGTINSKPQERAMHSRERDVNQGGKY</sequence>
<evidence type="ECO:0000256" key="2">
    <source>
        <dbReference type="HAMAP-Rule" id="MF_01504"/>
    </source>
</evidence>
<dbReference type="HAMAP" id="MF_01504">
    <property type="entry name" value="SspK"/>
    <property type="match status" value="1"/>
</dbReference>
<feature type="compositionally biased region" description="Basic and acidic residues" evidence="3">
    <location>
        <begin position="1"/>
        <end position="18"/>
    </location>
</feature>
<reference evidence="4" key="2">
    <citation type="submission" date="2020-09" db="EMBL/GenBank/DDBJ databases">
        <authorList>
            <person name="Sun Q."/>
            <person name="Zhou Y."/>
        </authorList>
    </citation>
    <scope>NUCLEOTIDE SEQUENCE</scope>
    <source>
        <strain evidence="4">CGMCC 1.12153</strain>
    </source>
</reference>
<dbReference type="InterPro" id="IPR012611">
    <property type="entry name" value="SASP_SspK"/>
</dbReference>
<dbReference type="AlphaFoldDB" id="A0A917B5Z0"/>
<dbReference type="GO" id="GO:0030435">
    <property type="term" value="P:sporulation resulting in formation of a cellular spore"/>
    <property type="evidence" value="ECO:0007669"/>
    <property type="project" value="UniProtKB-KW"/>
</dbReference>
<keyword evidence="5" id="KW-1185">Reference proteome</keyword>
<name>A0A917B5Z0_HALAA</name>
<comment type="caution">
    <text evidence="4">The sequence shown here is derived from an EMBL/GenBank/DDBJ whole genome shotgun (WGS) entry which is preliminary data.</text>
</comment>
<dbReference type="GO" id="GO:0030436">
    <property type="term" value="P:asexual sporulation"/>
    <property type="evidence" value="ECO:0007669"/>
    <property type="project" value="UniProtKB-UniRule"/>
</dbReference>
<comment type="similarity">
    <text evidence="2">Belongs to the SspK family.</text>
</comment>
<accession>A0A917B5Z0</accession>
<evidence type="ECO:0000256" key="1">
    <source>
        <dbReference type="ARBA" id="ARBA00022969"/>
    </source>
</evidence>
<dbReference type="GO" id="GO:0042601">
    <property type="term" value="C:endospore-forming forespore"/>
    <property type="evidence" value="ECO:0007669"/>
    <property type="project" value="InterPro"/>
</dbReference>
<evidence type="ECO:0000313" key="4">
    <source>
        <dbReference type="EMBL" id="GGF23191.1"/>
    </source>
</evidence>
<evidence type="ECO:0000313" key="5">
    <source>
        <dbReference type="Proteomes" id="UP000660110"/>
    </source>
</evidence>